<dbReference type="AlphaFoldDB" id="A0A1I6IT47"/>
<feature type="domain" description="HTH iclR-type" evidence="1">
    <location>
        <begin position="306"/>
        <end position="356"/>
    </location>
</feature>
<proteinExistence type="predicted"/>
<dbReference type="OrthoDB" id="213998at2157"/>
<dbReference type="Gene3D" id="1.10.8.60">
    <property type="match status" value="1"/>
</dbReference>
<evidence type="ECO:0000259" key="1">
    <source>
        <dbReference type="Pfam" id="PF09339"/>
    </source>
</evidence>
<dbReference type="Pfam" id="PF13191">
    <property type="entry name" value="AAA_16"/>
    <property type="match status" value="1"/>
</dbReference>
<organism evidence="3 4">
    <name type="scientific">Halogeometricum limi</name>
    <dbReference type="NCBI Taxonomy" id="555875"/>
    <lineage>
        <taxon>Archaea</taxon>
        <taxon>Methanobacteriati</taxon>
        <taxon>Methanobacteriota</taxon>
        <taxon>Stenosarchaea group</taxon>
        <taxon>Halobacteria</taxon>
        <taxon>Halobacteriales</taxon>
        <taxon>Haloferacaceae</taxon>
        <taxon>Halogeometricum</taxon>
    </lineage>
</organism>
<dbReference type="EMBL" id="FOYS01000008">
    <property type="protein sequence ID" value="SFR69809.1"/>
    <property type="molecule type" value="Genomic_DNA"/>
</dbReference>
<dbReference type="STRING" id="555875.SAMN04488124_3612"/>
<dbReference type="InterPro" id="IPR036388">
    <property type="entry name" value="WH-like_DNA-bd_sf"/>
</dbReference>
<dbReference type="RefSeq" id="WP_089883530.1">
    <property type="nucleotide sequence ID" value="NZ_FOYS01000008.1"/>
</dbReference>
<dbReference type="InterPro" id="IPR027417">
    <property type="entry name" value="P-loop_NTPase"/>
</dbReference>
<dbReference type="Gene3D" id="1.10.10.10">
    <property type="entry name" value="Winged helix-like DNA-binding domain superfamily/Winged helix DNA-binding domain"/>
    <property type="match status" value="1"/>
</dbReference>
<dbReference type="Gene3D" id="3.40.50.300">
    <property type="entry name" value="P-loop containing nucleotide triphosphate hydrolases"/>
    <property type="match status" value="1"/>
</dbReference>
<dbReference type="GO" id="GO:0003677">
    <property type="term" value="F:DNA binding"/>
    <property type="evidence" value="ECO:0007669"/>
    <property type="project" value="InterPro"/>
</dbReference>
<accession>A0A1I6IT47</accession>
<dbReference type="InterPro" id="IPR041664">
    <property type="entry name" value="AAA_16"/>
</dbReference>
<dbReference type="Pfam" id="PF09339">
    <property type="entry name" value="HTH_IclR"/>
    <property type="match status" value="1"/>
</dbReference>
<keyword evidence="4" id="KW-1185">Reference proteome</keyword>
<reference evidence="4" key="1">
    <citation type="submission" date="2016-10" db="EMBL/GenBank/DDBJ databases">
        <authorList>
            <person name="Varghese N."/>
            <person name="Submissions S."/>
        </authorList>
    </citation>
    <scope>NUCLEOTIDE SEQUENCE [LARGE SCALE GENOMIC DNA]</scope>
    <source>
        <strain evidence="4">CGMCC 1.8711</strain>
    </source>
</reference>
<sequence length="387" mass="42217">MNLEERILQRKRRGDRRQLLLEETSLSPVWHPSEPTGRGPTIERLLDRLEPVFDHRTPENVYVRGPAGSGKSAVVTALFEQLSRLLSSPEDTIVTTTRGGSASRRSFAYVDLREATSRFEFYHAILSATTTESVPRRGLATIDLRQRVSKHLRGGRVLVVAMDHADDDTDRLASFAGELESLGHRTAWVAVGRGDPKDVLPDPRATSVVGVDPYHAAELTDVLTARISTGLARDATTHQQVRRLSTWADGDAHDALAALLGAVDVALEADSDVLEDAHLDAGIESVPKPCVSLGRVLALSENRRAVLRALVVLDAEERSSVSRTAAAIAASSSLSESTITRYLYEFAENGIVERVPVEGSQGAGRPPSRVETRVPTRAFRRLTRGDD</sequence>
<gene>
    <name evidence="3" type="ORF">SAMN04488124_3612</name>
</gene>
<feature type="domain" description="Orc1-like AAA ATPase" evidence="2">
    <location>
        <begin position="35"/>
        <end position="181"/>
    </location>
</feature>
<evidence type="ECO:0000313" key="4">
    <source>
        <dbReference type="Proteomes" id="UP000243250"/>
    </source>
</evidence>
<dbReference type="SUPFAM" id="SSF52540">
    <property type="entry name" value="P-loop containing nucleoside triphosphate hydrolases"/>
    <property type="match status" value="1"/>
</dbReference>
<evidence type="ECO:0000313" key="3">
    <source>
        <dbReference type="EMBL" id="SFR69809.1"/>
    </source>
</evidence>
<dbReference type="Proteomes" id="UP000243250">
    <property type="component" value="Unassembled WGS sequence"/>
</dbReference>
<dbReference type="GO" id="GO:0006355">
    <property type="term" value="P:regulation of DNA-templated transcription"/>
    <property type="evidence" value="ECO:0007669"/>
    <property type="project" value="InterPro"/>
</dbReference>
<evidence type="ECO:0000259" key="2">
    <source>
        <dbReference type="Pfam" id="PF13191"/>
    </source>
</evidence>
<name>A0A1I6IT47_9EURY</name>
<dbReference type="InterPro" id="IPR005471">
    <property type="entry name" value="Tscrpt_reg_IclR_N"/>
</dbReference>
<protein>
    <submittedName>
        <fullName evidence="3">Cdc6-related protein, AAA superfamily ATPase</fullName>
    </submittedName>
</protein>